<evidence type="ECO:0000256" key="12">
    <source>
        <dbReference type="SAM" id="Phobius"/>
    </source>
</evidence>
<keyword evidence="7" id="KW-0997">Cell inner membrane</keyword>
<dbReference type="Proteomes" id="UP000317839">
    <property type="component" value="Unassembled WGS sequence"/>
</dbReference>
<keyword evidence="6" id="KW-1003">Cell membrane</keyword>
<evidence type="ECO:0000256" key="6">
    <source>
        <dbReference type="ARBA" id="ARBA00022475"/>
    </source>
</evidence>
<evidence type="ECO:0000313" key="14">
    <source>
        <dbReference type="Proteomes" id="UP000317839"/>
    </source>
</evidence>
<dbReference type="Pfam" id="PF03739">
    <property type="entry name" value="LptF_LptG"/>
    <property type="match status" value="1"/>
</dbReference>
<dbReference type="RefSeq" id="WP_142888130.1">
    <property type="nucleotide sequence ID" value="NZ_VIKR01000001.1"/>
</dbReference>
<dbReference type="GO" id="GO:0043190">
    <property type="term" value="C:ATP-binding cassette (ABC) transporter complex"/>
    <property type="evidence" value="ECO:0007669"/>
    <property type="project" value="InterPro"/>
</dbReference>
<keyword evidence="9 12" id="KW-1133">Transmembrane helix</keyword>
<evidence type="ECO:0000256" key="2">
    <source>
        <dbReference type="ARBA" id="ARBA00004429"/>
    </source>
</evidence>
<dbReference type="GO" id="GO:0055085">
    <property type="term" value="P:transmembrane transport"/>
    <property type="evidence" value="ECO:0007669"/>
    <property type="project" value="InterPro"/>
</dbReference>
<feature type="transmembrane region" description="Helical" evidence="12">
    <location>
        <begin position="12"/>
        <end position="32"/>
    </location>
</feature>
<dbReference type="InterPro" id="IPR005495">
    <property type="entry name" value="LptG/LptF_permease"/>
</dbReference>
<keyword evidence="10 12" id="KW-0472">Membrane</keyword>
<evidence type="ECO:0000256" key="4">
    <source>
        <dbReference type="ARBA" id="ARBA00014213"/>
    </source>
</evidence>
<comment type="caution">
    <text evidence="13">The sequence shown here is derived from an EMBL/GenBank/DDBJ whole genome shotgun (WGS) entry which is preliminary data.</text>
</comment>
<feature type="transmembrane region" description="Helical" evidence="12">
    <location>
        <begin position="52"/>
        <end position="80"/>
    </location>
</feature>
<feature type="transmembrane region" description="Helical" evidence="12">
    <location>
        <begin position="275"/>
        <end position="296"/>
    </location>
</feature>
<dbReference type="InterPro" id="IPR030922">
    <property type="entry name" value="LptF"/>
</dbReference>
<comment type="subcellular location">
    <subcellularLocation>
        <location evidence="2">Cell inner membrane</location>
        <topology evidence="2">Multi-pass membrane protein</topology>
    </subcellularLocation>
</comment>
<name>A0A545THR2_9GAMM</name>
<dbReference type="NCBIfam" id="TIGR04407">
    <property type="entry name" value="LptF_YjgP"/>
    <property type="match status" value="1"/>
</dbReference>
<sequence length="375" mass="41781">MILKRYINSEILRTCGAILVVLILIFISTRFIKYIQLAVEGTISSASVFSLLGLQLPAMAGFLLPLSFFIAILLTFGRLYSDNEMAVISSVGVGELQLAKNILPVAVILAILSAALSFYVNPWSSYQTKTLLAKEKAEAKFGAFSPGRFQENLSRTGVVFVESKDNAGEIQGVFAVTGLGESNENIQVQTANKGRFWNESGQDKRGEASSQDYLVLEDGVTYSFDKATSQWSITEYGAYFMRVEPPEAESLSLKNKSLSTAQLLDSPSAAEWAELHWRLAAPLSIIVLCFMAVPLARTQPRKGKFSRLFPAIMIYLAYALLMMNGRRFIESEKLPEFVGLWWTHLIAIGFCFWLFRPTKRKPKKQSQSHQKAVNV</sequence>
<proteinExistence type="inferred from homology"/>
<evidence type="ECO:0000256" key="9">
    <source>
        <dbReference type="ARBA" id="ARBA00022989"/>
    </source>
</evidence>
<evidence type="ECO:0000256" key="11">
    <source>
        <dbReference type="ARBA" id="ARBA00026081"/>
    </source>
</evidence>
<dbReference type="PANTHER" id="PTHR33529:SF7">
    <property type="entry name" value="LIPOPOLYSACCHARIDE EXPORT SYSTEM PERMEASE PROTEIN LPTF"/>
    <property type="match status" value="1"/>
</dbReference>
<dbReference type="AlphaFoldDB" id="A0A545THR2"/>
<evidence type="ECO:0000256" key="8">
    <source>
        <dbReference type="ARBA" id="ARBA00022692"/>
    </source>
</evidence>
<evidence type="ECO:0000256" key="3">
    <source>
        <dbReference type="ARBA" id="ARBA00007725"/>
    </source>
</evidence>
<comment type="subunit">
    <text evidence="11">Component of the lipopolysaccharide transport and assembly complex. The LptBFG transporter is composed of two ATP-binding proteins (LptB) and two transmembrane proteins (LptF and LptG).</text>
</comment>
<protein>
    <recommendedName>
        <fullName evidence="4">Lipopolysaccharide export system permease protein LptF</fullName>
    </recommendedName>
</protein>
<dbReference type="PANTHER" id="PTHR33529">
    <property type="entry name" value="SLR0882 PROTEIN-RELATED"/>
    <property type="match status" value="1"/>
</dbReference>
<reference evidence="13 14" key="1">
    <citation type="submission" date="2019-06" db="EMBL/GenBank/DDBJ databases">
        <title>Draft genome of Aliikangiella marina GYP-15.</title>
        <authorList>
            <person name="Wang G."/>
        </authorList>
    </citation>
    <scope>NUCLEOTIDE SEQUENCE [LARGE SCALE GENOMIC DNA]</scope>
    <source>
        <strain evidence="13 14">GYP-15</strain>
    </source>
</reference>
<feature type="transmembrane region" description="Helical" evidence="12">
    <location>
        <begin position="308"/>
        <end position="325"/>
    </location>
</feature>
<evidence type="ECO:0000256" key="5">
    <source>
        <dbReference type="ARBA" id="ARBA00022448"/>
    </source>
</evidence>
<evidence type="ECO:0000313" key="13">
    <source>
        <dbReference type="EMBL" id="TQV76770.1"/>
    </source>
</evidence>
<comment type="function">
    <text evidence="1">Part of the ABC transporter complex LptBFG involved in the translocation of lipopolysaccharide (LPS) from the inner membrane to the outer membrane.</text>
</comment>
<gene>
    <name evidence="13" type="primary">lptF</name>
    <name evidence="13" type="ORF">FLL45_02090</name>
</gene>
<comment type="similarity">
    <text evidence="3">Belongs to the LptF/LptG family.</text>
</comment>
<feature type="transmembrane region" description="Helical" evidence="12">
    <location>
        <begin position="337"/>
        <end position="355"/>
    </location>
</feature>
<feature type="transmembrane region" description="Helical" evidence="12">
    <location>
        <begin position="101"/>
        <end position="120"/>
    </location>
</feature>
<organism evidence="13 14">
    <name type="scientific">Aliikangiella marina</name>
    <dbReference type="NCBI Taxonomy" id="1712262"/>
    <lineage>
        <taxon>Bacteria</taxon>
        <taxon>Pseudomonadati</taxon>
        <taxon>Pseudomonadota</taxon>
        <taxon>Gammaproteobacteria</taxon>
        <taxon>Oceanospirillales</taxon>
        <taxon>Pleioneaceae</taxon>
        <taxon>Aliikangiella</taxon>
    </lineage>
</organism>
<dbReference type="OrthoDB" id="9778062at2"/>
<evidence type="ECO:0000256" key="7">
    <source>
        <dbReference type="ARBA" id="ARBA00022519"/>
    </source>
</evidence>
<evidence type="ECO:0000256" key="10">
    <source>
        <dbReference type="ARBA" id="ARBA00023136"/>
    </source>
</evidence>
<dbReference type="EMBL" id="VIKR01000001">
    <property type="protein sequence ID" value="TQV76770.1"/>
    <property type="molecule type" value="Genomic_DNA"/>
</dbReference>
<keyword evidence="5" id="KW-0813">Transport</keyword>
<accession>A0A545THR2</accession>
<evidence type="ECO:0000256" key="1">
    <source>
        <dbReference type="ARBA" id="ARBA00002265"/>
    </source>
</evidence>
<keyword evidence="8 12" id="KW-0812">Transmembrane</keyword>
<dbReference type="GO" id="GO:0015920">
    <property type="term" value="P:lipopolysaccharide transport"/>
    <property type="evidence" value="ECO:0007669"/>
    <property type="project" value="TreeGrafter"/>
</dbReference>
<keyword evidence="14" id="KW-1185">Reference proteome</keyword>